<protein>
    <submittedName>
        <fullName evidence="1">Uncharacterized protein</fullName>
    </submittedName>
</protein>
<gene>
    <name evidence="1" type="ORF">CD158_05700</name>
</gene>
<reference evidence="1 2" key="1">
    <citation type="submission" date="2017-08" db="EMBL/GenBank/DDBJ databases">
        <title>Draft genome sequences of 64 type strains of genus Staph aureus.</title>
        <authorList>
            <person name="Cole K."/>
            <person name="Golubchik T."/>
            <person name="Russell J."/>
            <person name="Foster D."/>
            <person name="Llewelyn M."/>
            <person name="Wilson D."/>
            <person name="Crook D."/>
            <person name="Paul J."/>
        </authorList>
    </citation>
    <scope>NUCLEOTIDE SEQUENCE [LARGE SCALE GENOMIC DNA]</scope>
    <source>
        <strain evidence="1 2">NCTC 12101</strain>
    </source>
</reference>
<evidence type="ECO:0000313" key="2">
    <source>
        <dbReference type="Proteomes" id="UP000242470"/>
    </source>
</evidence>
<dbReference type="EMBL" id="PPQW01000028">
    <property type="protein sequence ID" value="PNZ67538.1"/>
    <property type="molecule type" value="Genomic_DNA"/>
</dbReference>
<proteinExistence type="predicted"/>
<evidence type="ECO:0000313" key="1">
    <source>
        <dbReference type="EMBL" id="PNZ67538.1"/>
    </source>
</evidence>
<name>A0AAP8PNX8_9STAP</name>
<dbReference type="AlphaFoldDB" id="A0AAP8PNX8"/>
<dbReference type="RefSeq" id="WP_059106371.1">
    <property type="nucleotide sequence ID" value="NZ_AP024589.1"/>
</dbReference>
<organism evidence="1 2">
    <name type="scientific">Staphylococcus auricularis</name>
    <dbReference type="NCBI Taxonomy" id="29379"/>
    <lineage>
        <taxon>Bacteria</taxon>
        <taxon>Bacillati</taxon>
        <taxon>Bacillota</taxon>
        <taxon>Bacilli</taxon>
        <taxon>Bacillales</taxon>
        <taxon>Staphylococcaceae</taxon>
        <taxon>Staphylococcus</taxon>
    </lineage>
</organism>
<dbReference type="GeneID" id="64982753"/>
<sequence>MQELDTCKYVNLTNISLEWECLLVSKSEMVLDGVPNALINSWMRQGILEPFNEYNDEINFKTQDVWDALTAQNWCYES</sequence>
<dbReference type="Proteomes" id="UP000242470">
    <property type="component" value="Unassembled WGS sequence"/>
</dbReference>
<comment type="caution">
    <text evidence="1">The sequence shown here is derived from an EMBL/GenBank/DDBJ whole genome shotgun (WGS) entry which is preliminary data.</text>
</comment>
<accession>A0AAP8PNX8</accession>